<name>A0A1H1HPE1_9ACTN</name>
<dbReference type="OrthoDB" id="4775623at2"/>
<accession>A0A1H1HPE1</accession>
<dbReference type="AlphaFoldDB" id="A0A1H1HPE1"/>
<evidence type="ECO:0000313" key="2">
    <source>
        <dbReference type="EMBL" id="SDR27267.1"/>
    </source>
</evidence>
<feature type="region of interest" description="Disordered" evidence="1">
    <location>
        <begin position="85"/>
        <end position="150"/>
    </location>
</feature>
<keyword evidence="3" id="KW-1185">Reference proteome</keyword>
<dbReference type="RefSeq" id="WP_139184285.1">
    <property type="nucleotide sequence ID" value="NZ_FNLF01000002.1"/>
</dbReference>
<dbReference type="STRING" id="47312.SAMN04489765_4435"/>
<evidence type="ECO:0000256" key="1">
    <source>
        <dbReference type="SAM" id="MobiDB-lite"/>
    </source>
</evidence>
<proteinExistence type="predicted"/>
<reference evidence="3" key="1">
    <citation type="submission" date="2016-10" db="EMBL/GenBank/DDBJ databases">
        <authorList>
            <person name="Varghese N."/>
            <person name="Submissions S."/>
        </authorList>
    </citation>
    <scope>NUCLEOTIDE SEQUENCE [LARGE SCALE GENOMIC DNA]</scope>
    <source>
        <strain evidence="3">DSM 44142</strain>
    </source>
</reference>
<feature type="compositionally biased region" description="Low complexity" evidence="1">
    <location>
        <begin position="120"/>
        <end position="144"/>
    </location>
</feature>
<feature type="compositionally biased region" description="Low complexity" evidence="1">
    <location>
        <begin position="85"/>
        <end position="96"/>
    </location>
</feature>
<gene>
    <name evidence="2" type="ORF">SAMN04489765_4435</name>
</gene>
<evidence type="ECO:0000313" key="3">
    <source>
        <dbReference type="Proteomes" id="UP000183053"/>
    </source>
</evidence>
<dbReference type="EMBL" id="FNLF01000002">
    <property type="protein sequence ID" value="SDR27267.1"/>
    <property type="molecule type" value="Genomic_DNA"/>
</dbReference>
<organism evidence="2 3">
    <name type="scientific">Tsukamurella pulmonis</name>
    <dbReference type="NCBI Taxonomy" id="47312"/>
    <lineage>
        <taxon>Bacteria</taxon>
        <taxon>Bacillati</taxon>
        <taxon>Actinomycetota</taxon>
        <taxon>Actinomycetes</taxon>
        <taxon>Mycobacteriales</taxon>
        <taxon>Tsukamurellaceae</taxon>
        <taxon>Tsukamurella</taxon>
    </lineage>
</organism>
<protein>
    <submittedName>
        <fullName evidence="2">Colicin import membrane protein</fullName>
    </submittedName>
</protein>
<dbReference type="Proteomes" id="UP000183053">
    <property type="component" value="Unassembled WGS sequence"/>
</dbReference>
<sequence length="150" mass="14629">MSAVEQGKAVVKTIRQLIGGFTQARGAAGRAAGEKSAITSDVDAVKAAGKEVTEGLAEFTSAESKLDADVKDTAANVSADIAAVKGAGKPAPAAKADTAKADVAKATAAPAAKKAEKTTEPAAAAKTAPKAAPTPTTAPSAPKTDPTHPA</sequence>